<dbReference type="AlphaFoldDB" id="A0A4P8IBC4"/>
<dbReference type="EMBL" id="CP040058">
    <property type="protein sequence ID" value="QCP33881.1"/>
    <property type="molecule type" value="Genomic_DNA"/>
</dbReference>
<accession>A0A4P8IBC4</accession>
<reference evidence="1 2" key="1">
    <citation type="submission" date="2019-05" db="EMBL/GenBank/DDBJ databases">
        <title>Complete genome sequencing of Anaerostipes rhamnosivorans.</title>
        <authorList>
            <person name="Bui T.P.N."/>
            <person name="de Vos W.M."/>
        </authorList>
    </citation>
    <scope>NUCLEOTIDE SEQUENCE [LARGE SCALE GENOMIC DNA]</scope>
    <source>
        <strain evidence="1 2">1y2</strain>
    </source>
</reference>
<protein>
    <submittedName>
        <fullName evidence="1">Uncharacterized protein</fullName>
    </submittedName>
</protein>
<evidence type="ECO:0000313" key="2">
    <source>
        <dbReference type="Proteomes" id="UP000298653"/>
    </source>
</evidence>
<name>A0A4P8IBC4_9FIRM</name>
<proteinExistence type="predicted"/>
<gene>
    <name evidence="1" type="ORF">AR1Y2_0427</name>
</gene>
<dbReference type="Proteomes" id="UP000298653">
    <property type="component" value="Chromosome"/>
</dbReference>
<dbReference type="OrthoDB" id="1936043at2"/>
<dbReference type="KEGG" id="arf:AR1Y2_0427"/>
<dbReference type="RefSeq" id="WP_137327493.1">
    <property type="nucleotide sequence ID" value="NZ_CP040058.1"/>
</dbReference>
<organism evidence="1 2">
    <name type="scientific">Anaerostipes rhamnosivorans</name>
    <dbReference type="NCBI Taxonomy" id="1229621"/>
    <lineage>
        <taxon>Bacteria</taxon>
        <taxon>Bacillati</taxon>
        <taxon>Bacillota</taxon>
        <taxon>Clostridia</taxon>
        <taxon>Lachnospirales</taxon>
        <taxon>Lachnospiraceae</taxon>
        <taxon>Anaerostipes</taxon>
    </lineage>
</organism>
<keyword evidence="2" id="KW-1185">Reference proteome</keyword>
<evidence type="ECO:0000313" key="1">
    <source>
        <dbReference type="EMBL" id="QCP33881.1"/>
    </source>
</evidence>
<sequence>MKMRLSEVQERLQGLLNISGKKFPAKVSYAIMKNEKALESEYKVIDEQRIKICEAYAEKDDEGNAIVKEEKYVFSSANQAACDKEYKELLAEEIEVDICTIDAEELDKCDDSSRYDVPTAADFMTLEFMFK</sequence>